<keyword evidence="12" id="KW-1185">Reference proteome</keyword>
<organism evidence="11 12">
    <name type="scientific">Helicobacter jaachi</name>
    <dbReference type="NCBI Taxonomy" id="1677920"/>
    <lineage>
        <taxon>Bacteria</taxon>
        <taxon>Pseudomonadati</taxon>
        <taxon>Campylobacterota</taxon>
        <taxon>Epsilonproteobacteria</taxon>
        <taxon>Campylobacterales</taxon>
        <taxon>Helicobacteraceae</taxon>
        <taxon>Helicobacter</taxon>
    </lineage>
</organism>
<evidence type="ECO:0000256" key="8">
    <source>
        <dbReference type="ARBA" id="ARBA00022840"/>
    </source>
</evidence>
<keyword evidence="11" id="KW-0808">Transferase</keyword>
<evidence type="ECO:0000256" key="10">
    <source>
        <dbReference type="ARBA" id="ARBA00032441"/>
    </source>
</evidence>
<evidence type="ECO:0000313" key="11">
    <source>
        <dbReference type="EMBL" id="TLD96745.1"/>
    </source>
</evidence>
<dbReference type="SUPFAM" id="SSF52540">
    <property type="entry name" value="P-loop containing nucleoside triphosphate hydrolases"/>
    <property type="match status" value="1"/>
</dbReference>
<keyword evidence="6" id="KW-0479">Metal-binding</keyword>
<dbReference type="GO" id="GO:0046872">
    <property type="term" value="F:metal ion binding"/>
    <property type="evidence" value="ECO:0007669"/>
    <property type="project" value="UniProtKB-KW"/>
</dbReference>
<keyword evidence="7" id="KW-0547">Nucleotide-binding</keyword>
<dbReference type="AlphaFoldDB" id="A0A4U8TAA7"/>
<dbReference type="InterPro" id="IPR003442">
    <property type="entry name" value="T6A_TsaE"/>
</dbReference>
<keyword evidence="5" id="KW-0819">tRNA processing</keyword>
<dbReference type="EMBL" id="JRPR02000002">
    <property type="protein sequence ID" value="TLD96745.1"/>
    <property type="molecule type" value="Genomic_DNA"/>
</dbReference>
<protein>
    <recommendedName>
        <fullName evidence="3">tRNA threonylcarbamoyladenosine biosynthesis protein TsaE</fullName>
    </recommendedName>
    <alternativeName>
        <fullName evidence="10">t(6)A37 threonylcarbamoyladenosine biosynthesis protein TsaE</fullName>
    </alternativeName>
</protein>
<proteinExistence type="inferred from homology"/>
<dbReference type="GO" id="GO:0002949">
    <property type="term" value="P:tRNA threonylcarbamoyladenosine modification"/>
    <property type="evidence" value="ECO:0007669"/>
    <property type="project" value="InterPro"/>
</dbReference>
<dbReference type="Gene3D" id="3.40.50.300">
    <property type="entry name" value="P-loop containing nucleotide triphosphate hydrolases"/>
    <property type="match status" value="1"/>
</dbReference>
<comment type="subcellular location">
    <subcellularLocation>
        <location evidence="1">Cytoplasm</location>
    </subcellularLocation>
</comment>
<dbReference type="InterPro" id="IPR027417">
    <property type="entry name" value="P-loop_NTPase"/>
</dbReference>
<dbReference type="GO" id="GO:0016740">
    <property type="term" value="F:transferase activity"/>
    <property type="evidence" value="ECO:0007669"/>
    <property type="project" value="UniProtKB-KW"/>
</dbReference>
<comment type="caution">
    <text evidence="11">The sequence shown here is derived from an EMBL/GenBank/DDBJ whole genome shotgun (WGS) entry which is preliminary data.</text>
</comment>
<dbReference type="OrthoDB" id="9815896at2"/>
<evidence type="ECO:0000256" key="3">
    <source>
        <dbReference type="ARBA" id="ARBA00019010"/>
    </source>
</evidence>
<evidence type="ECO:0000256" key="9">
    <source>
        <dbReference type="ARBA" id="ARBA00022842"/>
    </source>
</evidence>
<dbReference type="GO" id="GO:0005524">
    <property type="term" value="F:ATP binding"/>
    <property type="evidence" value="ECO:0007669"/>
    <property type="project" value="UniProtKB-KW"/>
</dbReference>
<reference evidence="11 12" key="1">
    <citation type="journal article" date="2014" name="Genome Announc.">
        <title>Draft genome sequences of eight enterohepatic helicobacter species isolated from both laboratory and wild rodents.</title>
        <authorList>
            <person name="Sheh A."/>
            <person name="Shen Z."/>
            <person name="Fox J.G."/>
        </authorList>
    </citation>
    <scope>NUCLEOTIDE SEQUENCE [LARGE SCALE GENOMIC DNA]</scope>
    <source>
        <strain evidence="11 12">MIT 09-6949</strain>
    </source>
</reference>
<keyword evidence="4" id="KW-0963">Cytoplasm</keyword>
<evidence type="ECO:0000256" key="7">
    <source>
        <dbReference type="ARBA" id="ARBA00022741"/>
    </source>
</evidence>
<gene>
    <name evidence="11" type="primary">tsaE</name>
    <name evidence="11" type="ORF">LS71_003830</name>
</gene>
<name>A0A4U8TAA7_9HELI</name>
<keyword evidence="9" id="KW-0460">Magnesium</keyword>
<dbReference type="GO" id="GO:0005737">
    <property type="term" value="C:cytoplasm"/>
    <property type="evidence" value="ECO:0007669"/>
    <property type="project" value="UniProtKB-SubCell"/>
</dbReference>
<dbReference type="PANTHER" id="PTHR33540">
    <property type="entry name" value="TRNA THREONYLCARBAMOYLADENOSINE BIOSYNTHESIS PROTEIN TSAE"/>
    <property type="match status" value="1"/>
</dbReference>
<evidence type="ECO:0000256" key="6">
    <source>
        <dbReference type="ARBA" id="ARBA00022723"/>
    </source>
</evidence>
<dbReference type="Proteomes" id="UP000029733">
    <property type="component" value="Unassembled WGS sequence"/>
</dbReference>
<evidence type="ECO:0000313" key="12">
    <source>
        <dbReference type="Proteomes" id="UP000029733"/>
    </source>
</evidence>
<accession>A0A4U8TAA7</accession>
<dbReference type="NCBIfam" id="TIGR00150">
    <property type="entry name" value="T6A_YjeE"/>
    <property type="match status" value="1"/>
</dbReference>
<evidence type="ECO:0000256" key="2">
    <source>
        <dbReference type="ARBA" id="ARBA00007599"/>
    </source>
</evidence>
<keyword evidence="8" id="KW-0067">ATP-binding</keyword>
<comment type="similarity">
    <text evidence="2">Belongs to the TsaE family.</text>
</comment>
<dbReference type="PANTHER" id="PTHR33540:SF2">
    <property type="entry name" value="TRNA THREONYLCARBAMOYLADENOSINE BIOSYNTHESIS PROTEIN TSAE"/>
    <property type="match status" value="1"/>
</dbReference>
<evidence type="ECO:0000256" key="4">
    <source>
        <dbReference type="ARBA" id="ARBA00022490"/>
    </source>
</evidence>
<dbReference type="STRING" id="1677920.LS71_01750"/>
<dbReference type="Pfam" id="PF02367">
    <property type="entry name" value="TsaE"/>
    <property type="match status" value="1"/>
</dbReference>
<sequence length="144" mass="16478">MMNYRLIEADLYILCNDLRAMLKNGHIVLLQGEIGSGKTTLVRAFVEHTQKHKSTQVQSPTFSLALAYESAQYGAIYHYDMYRKSPQDMLELGLLDMLMQEGLHFVEWGDNNMQNLLKTSGFHVIGIHITPTQGQQDRIYEVSL</sequence>
<evidence type="ECO:0000256" key="1">
    <source>
        <dbReference type="ARBA" id="ARBA00004496"/>
    </source>
</evidence>
<evidence type="ECO:0000256" key="5">
    <source>
        <dbReference type="ARBA" id="ARBA00022694"/>
    </source>
</evidence>